<dbReference type="OrthoDB" id="249099at2759"/>
<dbReference type="InterPro" id="IPR044542">
    <property type="entry name" value="NAA30-like"/>
</dbReference>
<dbReference type="EMBL" id="CM000159">
    <property type="protein sequence ID" value="EDW92839.1"/>
    <property type="molecule type" value="Genomic_DNA"/>
</dbReference>
<dbReference type="GO" id="GO:0031417">
    <property type="term" value="C:NatC complex"/>
    <property type="evidence" value="ECO:0007669"/>
    <property type="project" value="TreeGrafter"/>
</dbReference>
<dbReference type="eggNOG" id="KOG3139">
    <property type="taxonomic scope" value="Eukaryota"/>
</dbReference>
<evidence type="ECO:0000256" key="4">
    <source>
        <dbReference type="SAM" id="MobiDB-lite"/>
    </source>
</evidence>
<evidence type="ECO:0000256" key="1">
    <source>
        <dbReference type="ARBA" id="ARBA00022679"/>
    </source>
</evidence>
<name>B4PD91_DROYA</name>
<gene>
    <name evidence="6" type="primary">Dyak\GE20959</name>
    <name evidence="6" type="synonym">dyak_GLEANR_4761</name>
    <name evidence="6" type="synonym">GE20959</name>
    <name evidence="6" type="ORF">Dyak_GE20959</name>
</gene>
<keyword evidence="1 6" id="KW-0808">Transferase</keyword>
<dbReference type="OMA" id="IVCKLEA"/>
<dbReference type="AlphaFoldDB" id="B4PD91"/>
<dbReference type="Proteomes" id="UP000002282">
    <property type="component" value="Chromosome 3L"/>
</dbReference>
<dbReference type="PANTHER" id="PTHR45896:SF1">
    <property type="entry name" value="N-ALPHA-ACETYLTRANSFERASE 30"/>
    <property type="match status" value="1"/>
</dbReference>
<reference evidence="6 7" key="1">
    <citation type="journal article" date="2007" name="Nature">
        <title>Evolution of genes and genomes on the Drosophila phylogeny.</title>
        <authorList>
            <consortium name="Drosophila 12 Genomes Consortium"/>
            <person name="Clark A.G."/>
            <person name="Eisen M.B."/>
            <person name="Smith D.R."/>
            <person name="Bergman C.M."/>
            <person name="Oliver B."/>
            <person name="Markow T.A."/>
            <person name="Kaufman T.C."/>
            <person name="Kellis M."/>
            <person name="Gelbart W."/>
            <person name="Iyer V.N."/>
            <person name="Pollard D.A."/>
            <person name="Sackton T.B."/>
            <person name="Larracuente A.M."/>
            <person name="Singh N.D."/>
            <person name="Abad J.P."/>
            <person name="Abt D.N."/>
            <person name="Adryan B."/>
            <person name="Aguade M."/>
            <person name="Akashi H."/>
            <person name="Anderson W.W."/>
            <person name="Aquadro C.F."/>
            <person name="Ardell D.H."/>
            <person name="Arguello R."/>
            <person name="Artieri C.G."/>
            <person name="Barbash D.A."/>
            <person name="Barker D."/>
            <person name="Barsanti P."/>
            <person name="Batterham P."/>
            <person name="Batzoglou S."/>
            <person name="Begun D."/>
            <person name="Bhutkar A."/>
            <person name="Blanco E."/>
            <person name="Bosak S.A."/>
            <person name="Bradley R.K."/>
            <person name="Brand A.D."/>
            <person name="Brent M.R."/>
            <person name="Brooks A.N."/>
            <person name="Brown R.H."/>
            <person name="Butlin R.K."/>
            <person name="Caggese C."/>
            <person name="Calvi B.R."/>
            <person name="Bernardo de Carvalho A."/>
            <person name="Caspi A."/>
            <person name="Castrezana S."/>
            <person name="Celniker S.E."/>
            <person name="Chang J.L."/>
            <person name="Chapple C."/>
            <person name="Chatterji S."/>
            <person name="Chinwalla A."/>
            <person name="Civetta A."/>
            <person name="Clifton S.W."/>
            <person name="Comeron J.M."/>
            <person name="Costello J.C."/>
            <person name="Coyne J.A."/>
            <person name="Daub J."/>
            <person name="David R.G."/>
            <person name="Delcher A.L."/>
            <person name="Delehaunty K."/>
            <person name="Do C.B."/>
            <person name="Ebling H."/>
            <person name="Edwards K."/>
            <person name="Eickbush T."/>
            <person name="Evans J.D."/>
            <person name="Filipski A."/>
            <person name="Findeiss S."/>
            <person name="Freyhult E."/>
            <person name="Fulton L."/>
            <person name="Fulton R."/>
            <person name="Garcia A.C."/>
            <person name="Gardiner A."/>
            <person name="Garfield D.A."/>
            <person name="Garvin B.E."/>
            <person name="Gibson G."/>
            <person name="Gilbert D."/>
            <person name="Gnerre S."/>
            <person name="Godfrey J."/>
            <person name="Good R."/>
            <person name="Gotea V."/>
            <person name="Gravely B."/>
            <person name="Greenberg A.J."/>
            <person name="Griffiths-Jones S."/>
            <person name="Gross S."/>
            <person name="Guigo R."/>
            <person name="Gustafson E.A."/>
            <person name="Haerty W."/>
            <person name="Hahn M.W."/>
            <person name="Halligan D.L."/>
            <person name="Halpern A.L."/>
            <person name="Halter G.M."/>
            <person name="Han M.V."/>
            <person name="Heger A."/>
            <person name="Hillier L."/>
            <person name="Hinrichs A.S."/>
            <person name="Holmes I."/>
            <person name="Hoskins R.A."/>
            <person name="Hubisz M.J."/>
            <person name="Hultmark D."/>
            <person name="Huntley M.A."/>
            <person name="Jaffe D.B."/>
            <person name="Jagadeeshan S."/>
            <person name="Jeck W.R."/>
            <person name="Johnson J."/>
            <person name="Jones C.D."/>
            <person name="Jordan W.C."/>
            <person name="Karpen G.H."/>
            <person name="Kataoka E."/>
            <person name="Keightley P.D."/>
            <person name="Kheradpour P."/>
            <person name="Kirkness E.F."/>
            <person name="Koerich L.B."/>
            <person name="Kristiansen K."/>
            <person name="Kudrna D."/>
            <person name="Kulathinal R.J."/>
            <person name="Kumar S."/>
            <person name="Kwok R."/>
            <person name="Lander E."/>
            <person name="Langley C.H."/>
            <person name="Lapoint R."/>
            <person name="Lazzaro B.P."/>
            <person name="Lee S.J."/>
            <person name="Levesque L."/>
            <person name="Li R."/>
            <person name="Lin C.F."/>
            <person name="Lin M.F."/>
            <person name="Lindblad-Toh K."/>
            <person name="Llopart A."/>
            <person name="Long M."/>
            <person name="Low L."/>
            <person name="Lozovsky E."/>
            <person name="Lu J."/>
            <person name="Luo M."/>
            <person name="Machado C.A."/>
            <person name="Makalowski W."/>
            <person name="Marzo M."/>
            <person name="Matsuda M."/>
            <person name="Matzkin L."/>
            <person name="McAllister B."/>
            <person name="McBride C.S."/>
            <person name="McKernan B."/>
            <person name="McKernan K."/>
            <person name="Mendez-Lago M."/>
            <person name="Minx P."/>
            <person name="Mollenhauer M.U."/>
            <person name="Montooth K."/>
            <person name="Mount S.M."/>
            <person name="Mu X."/>
            <person name="Myers E."/>
            <person name="Negre B."/>
            <person name="Newfeld S."/>
            <person name="Nielsen R."/>
            <person name="Noor M.A."/>
            <person name="O'Grady P."/>
            <person name="Pachter L."/>
            <person name="Papaceit M."/>
            <person name="Parisi M.J."/>
            <person name="Parisi M."/>
            <person name="Parts L."/>
            <person name="Pedersen J.S."/>
            <person name="Pesole G."/>
            <person name="Phillippy A.M."/>
            <person name="Ponting C.P."/>
            <person name="Pop M."/>
            <person name="Porcelli D."/>
            <person name="Powell J.R."/>
            <person name="Prohaska S."/>
            <person name="Pruitt K."/>
            <person name="Puig M."/>
            <person name="Quesneville H."/>
            <person name="Ram K.R."/>
            <person name="Rand D."/>
            <person name="Rasmussen M.D."/>
            <person name="Reed L.K."/>
            <person name="Reenan R."/>
            <person name="Reily A."/>
            <person name="Remington K.A."/>
            <person name="Rieger T.T."/>
            <person name="Ritchie M.G."/>
            <person name="Robin C."/>
            <person name="Rogers Y.H."/>
            <person name="Rohde C."/>
            <person name="Rozas J."/>
            <person name="Rubenfield M.J."/>
            <person name="Ruiz A."/>
            <person name="Russo S."/>
            <person name="Salzberg S.L."/>
            <person name="Sanchez-Gracia A."/>
            <person name="Saranga D.J."/>
            <person name="Sato H."/>
            <person name="Schaeffer S.W."/>
            <person name="Schatz M.C."/>
            <person name="Schlenke T."/>
            <person name="Schwartz R."/>
            <person name="Segarra C."/>
            <person name="Singh R.S."/>
            <person name="Sirot L."/>
            <person name="Sirota M."/>
            <person name="Sisneros N.B."/>
            <person name="Smith C.D."/>
            <person name="Smith T.F."/>
            <person name="Spieth J."/>
            <person name="Stage D.E."/>
            <person name="Stark A."/>
            <person name="Stephan W."/>
            <person name="Strausberg R.L."/>
            <person name="Strempel S."/>
            <person name="Sturgill D."/>
            <person name="Sutton G."/>
            <person name="Sutton G.G."/>
            <person name="Tao W."/>
            <person name="Teichmann S."/>
            <person name="Tobari Y.N."/>
            <person name="Tomimura Y."/>
            <person name="Tsolas J.M."/>
            <person name="Valente V.L."/>
            <person name="Venter E."/>
            <person name="Venter J.C."/>
            <person name="Vicario S."/>
            <person name="Vieira F.G."/>
            <person name="Vilella A.J."/>
            <person name="Villasante A."/>
            <person name="Walenz B."/>
            <person name="Wang J."/>
            <person name="Wasserman M."/>
            <person name="Watts T."/>
            <person name="Wilson D."/>
            <person name="Wilson R.K."/>
            <person name="Wing R.A."/>
            <person name="Wolfner M.F."/>
            <person name="Wong A."/>
            <person name="Wong G.K."/>
            <person name="Wu C.I."/>
            <person name="Wu G."/>
            <person name="Yamamoto D."/>
            <person name="Yang H.P."/>
            <person name="Yang S.P."/>
            <person name="Yorke J.A."/>
            <person name="Yoshida K."/>
            <person name="Zdobnov E."/>
            <person name="Zhang P."/>
            <person name="Zhang Y."/>
            <person name="Zimin A.V."/>
            <person name="Baldwin J."/>
            <person name="Abdouelleil A."/>
            <person name="Abdulkadir J."/>
            <person name="Abebe A."/>
            <person name="Abera B."/>
            <person name="Abreu J."/>
            <person name="Acer S.C."/>
            <person name="Aftuck L."/>
            <person name="Alexander A."/>
            <person name="An P."/>
            <person name="Anderson E."/>
            <person name="Anderson S."/>
            <person name="Arachi H."/>
            <person name="Azer M."/>
            <person name="Bachantsang P."/>
            <person name="Barry A."/>
            <person name="Bayul T."/>
            <person name="Berlin A."/>
            <person name="Bessette D."/>
            <person name="Bloom T."/>
            <person name="Blye J."/>
            <person name="Boguslavskiy L."/>
            <person name="Bonnet C."/>
            <person name="Boukhgalter B."/>
            <person name="Bourzgui I."/>
            <person name="Brown A."/>
            <person name="Cahill P."/>
            <person name="Channer S."/>
            <person name="Cheshatsang Y."/>
            <person name="Chuda L."/>
            <person name="Citroen M."/>
            <person name="Collymore A."/>
            <person name="Cooke P."/>
            <person name="Costello M."/>
            <person name="D'Aco K."/>
            <person name="Daza R."/>
            <person name="De Haan G."/>
            <person name="DeGray S."/>
            <person name="DeMaso C."/>
            <person name="Dhargay N."/>
            <person name="Dooley K."/>
            <person name="Dooley E."/>
            <person name="Doricent M."/>
            <person name="Dorje P."/>
            <person name="Dorjee K."/>
            <person name="Dupes A."/>
            <person name="Elong R."/>
            <person name="Falk J."/>
            <person name="Farina A."/>
            <person name="Faro S."/>
            <person name="Ferguson D."/>
            <person name="Fisher S."/>
            <person name="Foley C.D."/>
            <person name="Franke A."/>
            <person name="Friedrich D."/>
            <person name="Gadbois L."/>
            <person name="Gearin G."/>
            <person name="Gearin C.R."/>
            <person name="Giannoukos G."/>
            <person name="Goode T."/>
            <person name="Graham J."/>
            <person name="Grandbois E."/>
            <person name="Grewal S."/>
            <person name="Gyaltsen K."/>
            <person name="Hafez N."/>
            <person name="Hagos B."/>
            <person name="Hall J."/>
            <person name="Henson C."/>
            <person name="Hollinger A."/>
            <person name="Honan T."/>
            <person name="Huard M.D."/>
            <person name="Hughes L."/>
            <person name="Hurhula B."/>
            <person name="Husby M.E."/>
            <person name="Kamat A."/>
            <person name="Kanga B."/>
            <person name="Kashin S."/>
            <person name="Khazanovich D."/>
            <person name="Kisner P."/>
            <person name="Lance K."/>
            <person name="Lara M."/>
            <person name="Lee W."/>
            <person name="Lennon N."/>
            <person name="Letendre F."/>
            <person name="LeVine R."/>
            <person name="Lipovsky A."/>
            <person name="Liu X."/>
            <person name="Liu J."/>
            <person name="Liu S."/>
            <person name="Lokyitsang T."/>
            <person name="Lokyitsang Y."/>
            <person name="Lubonja R."/>
            <person name="Lui A."/>
            <person name="MacDonald P."/>
            <person name="Magnisalis V."/>
            <person name="Maru K."/>
            <person name="Matthews C."/>
            <person name="McCusker W."/>
            <person name="McDonough S."/>
            <person name="Mehta T."/>
            <person name="Meldrim J."/>
            <person name="Meneus L."/>
            <person name="Mihai O."/>
            <person name="Mihalev A."/>
            <person name="Mihova T."/>
            <person name="Mittelman R."/>
            <person name="Mlenga V."/>
            <person name="Montmayeur A."/>
            <person name="Mulrain L."/>
            <person name="Navidi A."/>
            <person name="Naylor J."/>
            <person name="Negash T."/>
            <person name="Nguyen T."/>
            <person name="Nguyen N."/>
            <person name="Nicol R."/>
            <person name="Norbu C."/>
            <person name="Norbu N."/>
            <person name="Novod N."/>
            <person name="O'Neill B."/>
            <person name="Osman S."/>
            <person name="Markiewicz E."/>
            <person name="Oyono O.L."/>
            <person name="Patti C."/>
            <person name="Phunkhang P."/>
            <person name="Pierre F."/>
            <person name="Priest M."/>
            <person name="Raghuraman S."/>
            <person name="Rege F."/>
            <person name="Reyes R."/>
            <person name="Rise C."/>
            <person name="Rogov P."/>
            <person name="Ross K."/>
            <person name="Ryan E."/>
            <person name="Settipalli S."/>
            <person name="Shea T."/>
            <person name="Sherpa N."/>
            <person name="Shi L."/>
            <person name="Shih D."/>
            <person name="Sparrow T."/>
            <person name="Spaulding J."/>
            <person name="Stalker J."/>
            <person name="Stange-Thomann N."/>
            <person name="Stavropoulos S."/>
            <person name="Stone C."/>
            <person name="Strader C."/>
            <person name="Tesfaye S."/>
            <person name="Thomson T."/>
            <person name="Thoulutsang Y."/>
            <person name="Thoulutsang D."/>
            <person name="Topham K."/>
            <person name="Topping I."/>
            <person name="Tsamla T."/>
            <person name="Vassiliev H."/>
            <person name="Vo A."/>
            <person name="Wangchuk T."/>
            <person name="Wangdi T."/>
            <person name="Weiand M."/>
            <person name="Wilkinson J."/>
            <person name="Wilson A."/>
            <person name="Yadav S."/>
            <person name="Young G."/>
            <person name="Yu Q."/>
            <person name="Zembek L."/>
            <person name="Zhong D."/>
            <person name="Zimmer A."/>
            <person name="Zwirko Z."/>
            <person name="Jaffe D.B."/>
            <person name="Alvarez P."/>
            <person name="Brockman W."/>
            <person name="Butler J."/>
            <person name="Chin C."/>
            <person name="Gnerre S."/>
            <person name="Grabherr M."/>
            <person name="Kleber M."/>
            <person name="Mauceli E."/>
            <person name="MacCallum I."/>
        </authorList>
    </citation>
    <scope>NUCLEOTIDE SEQUENCE [LARGE SCALE GENOMIC DNA]</scope>
    <source>
        <strain evidence="7">Tai18E2 / Tucson 14021-0261.01</strain>
    </source>
</reference>
<dbReference type="Gene3D" id="3.40.630.30">
    <property type="match status" value="1"/>
</dbReference>
<dbReference type="SMR" id="B4PD91"/>
<reference evidence="6 7" key="2">
    <citation type="journal article" date="2007" name="PLoS Biol.">
        <title>Principles of genome evolution in the Drosophila melanogaster species group.</title>
        <authorList>
            <person name="Ranz J.M."/>
            <person name="Maurin D."/>
            <person name="Chan Y.S."/>
            <person name="von Grotthuss M."/>
            <person name="Hillier L.W."/>
            <person name="Roote J."/>
            <person name="Ashburner M."/>
            <person name="Bergman C.M."/>
        </authorList>
    </citation>
    <scope>NUCLEOTIDE SEQUENCE [LARGE SCALE GENOMIC DNA]</scope>
    <source>
        <strain evidence="7">Tai18E2 / Tucson 14021-0261.01</strain>
    </source>
</reference>
<proteinExistence type="inferred from homology"/>
<accession>B4PD91</accession>
<dbReference type="InterPro" id="IPR000182">
    <property type="entry name" value="GNAT_dom"/>
</dbReference>
<keyword evidence="7" id="KW-1185">Reference proteome</keyword>
<dbReference type="SUPFAM" id="SSF55729">
    <property type="entry name" value="Acyl-CoA N-acyltransferases (Nat)"/>
    <property type="match status" value="1"/>
</dbReference>
<keyword evidence="2 6" id="KW-0012">Acyltransferase</keyword>
<comment type="similarity">
    <text evidence="3">Belongs to the acetyltransferase family. MAK3 subfamily.</text>
</comment>
<organism evidence="6 7">
    <name type="scientific">Drosophila yakuba</name>
    <name type="common">Fruit fly</name>
    <dbReference type="NCBI Taxonomy" id="7245"/>
    <lineage>
        <taxon>Eukaryota</taxon>
        <taxon>Metazoa</taxon>
        <taxon>Ecdysozoa</taxon>
        <taxon>Arthropoda</taxon>
        <taxon>Hexapoda</taxon>
        <taxon>Insecta</taxon>
        <taxon>Pterygota</taxon>
        <taxon>Neoptera</taxon>
        <taxon>Endopterygota</taxon>
        <taxon>Diptera</taxon>
        <taxon>Brachycera</taxon>
        <taxon>Muscomorpha</taxon>
        <taxon>Ephydroidea</taxon>
        <taxon>Drosophilidae</taxon>
        <taxon>Drosophila</taxon>
        <taxon>Sophophora</taxon>
    </lineage>
</organism>
<dbReference type="PROSITE" id="PS51186">
    <property type="entry name" value="GNAT"/>
    <property type="match status" value="1"/>
</dbReference>
<sequence>MGDAVSEAVLIQKDSDPKASQEEMGLVKKNLALSSEKIDTSVQEPRDNPKSEGISFCVFQDESQLKVLMSLIDKELSEPYSIYTYRYFVYNWPDLCFFALDGDRYVGVIVCKLEATREGLLQGYIAMLAVDVEYRKRGIGKALSEMAIEAMAMKDAAMIVLETELSNKPALALYQSLGFIRERRFLRYYMNGVDAFHLKLMLHDHGALSLNED</sequence>
<dbReference type="PhylomeDB" id="B4PD91"/>
<dbReference type="CDD" id="cd04301">
    <property type="entry name" value="NAT_SF"/>
    <property type="match status" value="1"/>
</dbReference>
<evidence type="ECO:0000313" key="6">
    <source>
        <dbReference type="EMBL" id="EDW92839.1"/>
    </source>
</evidence>
<evidence type="ECO:0000256" key="3">
    <source>
        <dbReference type="ARBA" id="ARBA00024025"/>
    </source>
</evidence>
<evidence type="ECO:0000256" key="2">
    <source>
        <dbReference type="ARBA" id="ARBA00023315"/>
    </source>
</evidence>
<dbReference type="PANTHER" id="PTHR45896">
    <property type="entry name" value="N-ALPHA-ACETYLTRANSFERASE 30"/>
    <property type="match status" value="1"/>
</dbReference>
<dbReference type="HOGENOM" id="CLU_013985_0_0_1"/>
<dbReference type="InterPro" id="IPR016181">
    <property type="entry name" value="Acyl_CoA_acyltransferase"/>
</dbReference>
<evidence type="ECO:0000259" key="5">
    <source>
        <dbReference type="PROSITE" id="PS51186"/>
    </source>
</evidence>
<dbReference type="GO" id="GO:0004596">
    <property type="term" value="F:protein-N-terminal amino-acid acetyltransferase activity"/>
    <property type="evidence" value="ECO:0007669"/>
    <property type="project" value="InterPro"/>
</dbReference>
<dbReference type="FunFam" id="3.40.630.30:FF:000051">
    <property type="entry name" value="N-alpha-acetyltransferase MAK3 isoform A"/>
    <property type="match status" value="1"/>
</dbReference>
<feature type="domain" description="N-acetyltransferase" evidence="5">
    <location>
        <begin position="54"/>
        <end position="203"/>
    </location>
</feature>
<evidence type="ECO:0000313" key="7">
    <source>
        <dbReference type="Proteomes" id="UP000002282"/>
    </source>
</evidence>
<dbReference type="Pfam" id="PF00583">
    <property type="entry name" value="Acetyltransf_1"/>
    <property type="match status" value="1"/>
</dbReference>
<protein>
    <recommendedName>
        <fullName evidence="5">N-acetyltransferase domain-containing protein</fullName>
    </recommendedName>
</protein>
<dbReference type="KEGG" id="dya:Dyak_GE20959"/>
<feature type="region of interest" description="Disordered" evidence="4">
    <location>
        <begin position="1"/>
        <end position="23"/>
    </location>
</feature>